<dbReference type="Proteomes" id="UP000828390">
    <property type="component" value="Unassembled WGS sequence"/>
</dbReference>
<name>A0A9D4F9S7_DREPO</name>
<feature type="region of interest" description="Disordered" evidence="1">
    <location>
        <begin position="1"/>
        <end position="24"/>
    </location>
</feature>
<protein>
    <submittedName>
        <fullName evidence="2">Uncharacterized protein</fullName>
    </submittedName>
</protein>
<dbReference type="AlphaFoldDB" id="A0A9D4F9S7"/>
<accession>A0A9D4F9S7</accession>
<organism evidence="2 3">
    <name type="scientific">Dreissena polymorpha</name>
    <name type="common">Zebra mussel</name>
    <name type="synonym">Mytilus polymorpha</name>
    <dbReference type="NCBI Taxonomy" id="45954"/>
    <lineage>
        <taxon>Eukaryota</taxon>
        <taxon>Metazoa</taxon>
        <taxon>Spiralia</taxon>
        <taxon>Lophotrochozoa</taxon>
        <taxon>Mollusca</taxon>
        <taxon>Bivalvia</taxon>
        <taxon>Autobranchia</taxon>
        <taxon>Heteroconchia</taxon>
        <taxon>Euheterodonta</taxon>
        <taxon>Imparidentia</taxon>
        <taxon>Neoheterodontei</taxon>
        <taxon>Myida</taxon>
        <taxon>Dreissenoidea</taxon>
        <taxon>Dreissenidae</taxon>
        <taxon>Dreissena</taxon>
    </lineage>
</organism>
<feature type="compositionally biased region" description="Polar residues" evidence="1">
    <location>
        <begin position="1"/>
        <end position="11"/>
    </location>
</feature>
<comment type="caution">
    <text evidence="2">The sequence shown here is derived from an EMBL/GenBank/DDBJ whole genome shotgun (WGS) entry which is preliminary data.</text>
</comment>
<proteinExistence type="predicted"/>
<sequence length="69" mass="7563">MDTANGLTSVSLPRRGCNPERQTQGSVLQRSLQIEIPTCCWQDLVSGKQSPGPGGWESILYRAPANYEN</sequence>
<gene>
    <name evidence="2" type="ORF">DPMN_147399</name>
</gene>
<reference evidence="2" key="2">
    <citation type="submission" date="2020-11" db="EMBL/GenBank/DDBJ databases">
        <authorList>
            <person name="McCartney M.A."/>
            <person name="Auch B."/>
            <person name="Kono T."/>
            <person name="Mallez S."/>
            <person name="Becker A."/>
            <person name="Gohl D.M."/>
            <person name="Silverstein K.A.T."/>
            <person name="Koren S."/>
            <person name="Bechman K.B."/>
            <person name="Herman A."/>
            <person name="Abrahante J.E."/>
            <person name="Garbe J."/>
        </authorList>
    </citation>
    <scope>NUCLEOTIDE SEQUENCE</scope>
    <source>
        <strain evidence="2">Duluth1</strain>
        <tissue evidence="2">Whole animal</tissue>
    </source>
</reference>
<dbReference type="EMBL" id="JAIWYP010000007">
    <property type="protein sequence ID" value="KAH3793876.1"/>
    <property type="molecule type" value="Genomic_DNA"/>
</dbReference>
<evidence type="ECO:0000313" key="3">
    <source>
        <dbReference type="Proteomes" id="UP000828390"/>
    </source>
</evidence>
<keyword evidence="3" id="KW-1185">Reference proteome</keyword>
<evidence type="ECO:0000256" key="1">
    <source>
        <dbReference type="SAM" id="MobiDB-lite"/>
    </source>
</evidence>
<reference evidence="2" key="1">
    <citation type="journal article" date="2019" name="bioRxiv">
        <title>The Genome of the Zebra Mussel, Dreissena polymorpha: A Resource for Invasive Species Research.</title>
        <authorList>
            <person name="McCartney M.A."/>
            <person name="Auch B."/>
            <person name="Kono T."/>
            <person name="Mallez S."/>
            <person name="Zhang Y."/>
            <person name="Obille A."/>
            <person name="Becker A."/>
            <person name="Abrahante J.E."/>
            <person name="Garbe J."/>
            <person name="Badalamenti J.P."/>
            <person name="Herman A."/>
            <person name="Mangelson H."/>
            <person name="Liachko I."/>
            <person name="Sullivan S."/>
            <person name="Sone E.D."/>
            <person name="Koren S."/>
            <person name="Silverstein K.A.T."/>
            <person name="Beckman K.B."/>
            <person name="Gohl D.M."/>
        </authorList>
    </citation>
    <scope>NUCLEOTIDE SEQUENCE</scope>
    <source>
        <strain evidence="2">Duluth1</strain>
        <tissue evidence="2">Whole animal</tissue>
    </source>
</reference>
<evidence type="ECO:0000313" key="2">
    <source>
        <dbReference type="EMBL" id="KAH3793876.1"/>
    </source>
</evidence>